<evidence type="ECO:0000313" key="8">
    <source>
        <dbReference type="Proteomes" id="UP000297248"/>
    </source>
</evidence>
<dbReference type="Pfam" id="PF00196">
    <property type="entry name" value="GerE"/>
    <property type="match status" value="1"/>
</dbReference>
<dbReference type="Proteomes" id="UP000583101">
    <property type="component" value="Unassembled WGS sequence"/>
</dbReference>
<dbReference type="GO" id="GO:0006355">
    <property type="term" value="P:regulation of DNA-templated transcription"/>
    <property type="evidence" value="ECO:0007669"/>
    <property type="project" value="InterPro"/>
</dbReference>
<evidence type="ECO:0000313" key="7">
    <source>
        <dbReference type="EMBL" id="TEW68927.1"/>
    </source>
</evidence>
<dbReference type="PROSITE" id="PS50110">
    <property type="entry name" value="RESPONSE_REGULATORY"/>
    <property type="match status" value="1"/>
</dbReference>
<reference evidence="7 8" key="1">
    <citation type="journal article" date="2016" name="Int. J. Syst. Evol. Microbiol.">
        <title>Proposal of Mucilaginibacter phyllosphaerae sp. nov. isolated from the phyllosphere of Galium album.</title>
        <authorList>
            <person name="Aydogan E.L."/>
            <person name="Busse H.J."/>
            <person name="Moser G."/>
            <person name="Muller C."/>
            <person name="Kampfer P."/>
            <person name="Glaeser S.P."/>
        </authorList>
    </citation>
    <scope>NUCLEOTIDE SEQUENCE [LARGE SCALE GENOMIC DNA]</scope>
    <source>
        <strain evidence="7 8">PP-F2FG21</strain>
    </source>
</reference>
<dbReference type="Gene3D" id="3.40.50.2300">
    <property type="match status" value="1"/>
</dbReference>
<dbReference type="PANTHER" id="PTHR43214">
    <property type="entry name" value="TWO-COMPONENT RESPONSE REGULATOR"/>
    <property type="match status" value="1"/>
</dbReference>
<dbReference type="InterPro" id="IPR000792">
    <property type="entry name" value="Tscrpt_reg_LuxR_C"/>
</dbReference>
<comment type="caution">
    <text evidence="7">The sequence shown here is derived from an EMBL/GenBank/DDBJ whole genome shotgun (WGS) entry which is preliminary data.</text>
</comment>
<dbReference type="OrthoDB" id="9797341at2"/>
<feature type="domain" description="Response regulatory" evidence="5">
    <location>
        <begin position="3"/>
        <end position="120"/>
    </location>
</feature>
<dbReference type="SMART" id="SM00421">
    <property type="entry name" value="HTH_LUXR"/>
    <property type="match status" value="1"/>
</dbReference>
<feature type="modified residue" description="4-aspartylphosphate" evidence="3">
    <location>
        <position position="55"/>
    </location>
</feature>
<dbReference type="CDD" id="cd06170">
    <property type="entry name" value="LuxR_C_like"/>
    <property type="match status" value="1"/>
</dbReference>
<dbReference type="SMART" id="SM00448">
    <property type="entry name" value="REC"/>
    <property type="match status" value="1"/>
</dbReference>
<dbReference type="InterPro" id="IPR001789">
    <property type="entry name" value="Sig_transdc_resp-reg_receiver"/>
</dbReference>
<evidence type="ECO:0000256" key="2">
    <source>
        <dbReference type="ARBA" id="ARBA00023125"/>
    </source>
</evidence>
<dbReference type="GO" id="GO:0003677">
    <property type="term" value="F:DNA binding"/>
    <property type="evidence" value="ECO:0007669"/>
    <property type="project" value="UniProtKB-KW"/>
</dbReference>
<protein>
    <submittedName>
        <fullName evidence="6">DNA-binding NarL/FixJ family response regulator</fullName>
    </submittedName>
    <submittedName>
        <fullName evidence="7">Response regulator transcription factor</fullName>
    </submittedName>
</protein>
<name>A0A4Y8AIN1_9SPHI</name>
<evidence type="ECO:0000313" key="6">
    <source>
        <dbReference type="EMBL" id="MBB3968050.1"/>
    </source>
</evidence>
<dbReference type="Pfam" id="PF00072">
    <property type="entry name" value="Response_reg"/>
    <property type="match status" value="1"/>
</dbReference>
<proteinExistence type="predicted"/>
<reference evidence="6 9" key="3">
    <citation type="submission" date="2020-08" db="EMBL/GenBank/DDBJ databases">
        <title>Genomic Encyclopedia of Type Strains, Phase IV (KMG-IV): sequencing the most valuable type-strain genomes for metagenomic binning, comparative biology and taxonomic classification.</title>
        <authorList>
            <person name="Goeker M."/>
        </authorList>
    </citation>
    <scope>NUCLEOTIDE SEQUENCE [LARGE SCALE GENOMIC DNA]</scope>
    <source>
        <strain evidence="6 9">DSM 100995</strain>
    </source>
</reference>
<sequence length="216" mass="23615">MIDIVLAEDHNIVRNGIISLLEKEAGINVAGAAINGCEVLTLLESGTHADVILADMNMPLMGGLDLTDQIKEKYPDCKIIILSALDHEKYVIKAFQAGASGYLLKSVGADELVFAVKHVLHNNLYICSELTTKFLKRLLTIPDPAALQQIMDIEFSAKEVEVLGLISEGYTNQEIADKLFTSKRTIESQRQTLIDKTGSRNTAALVRFAMSNGIVN</sequence>
<evidence type="ECO:0000256" key="1">
    <source>
        <dbReference type="ARBA" id="ARBA00022553"/>
    </source>
</evidence>
<dbReference type="Proteomes" id="UP000297248">
    <property type="component" value="Unassembled WGS sequence"/>
</dbReference>
<dbReference type="InterPro" id="IPR039420">
    <property type="entry name" value="WalR-like"/>
</dbReference>
<gene>
    <name evidence="7" type="ORF">E2R65_01825</name>
    <name evidence="6" type="ORF">GGR35_000636</name>
</gene>
<accession>A0A4Y8AIN1</accession>
<dbReference type="PRINTS" id="PR00038">
    <property type="entry name" value="HTHLUXR"/>
</dbReference>
<dbReference type="PANTHER" id="PTHR43214:SF43">
    <property type="entry name" value="TWO-COMPONENT RESPONSE REGULATOR"/>
    <property type="match status" value="1"/>
</dbReference>
<organism evidence="7 8">
    <name type="scientific">Mucilaginibacter phyllosphaerae</name>
    <dbReference type="NCBI Taxonomy" id="1812349"/>
    <lineage>
        <taxon>Bacteria</taxon>
        <taxon>Pseudomonadati</taxon>
        <taxon>Bacteroidota</taxon>
        <taxon>Sphingobacteriia</taxon>
        <taxon>Sphingobacteriales</taxon>
        <taxon>Sphingobacteriaceae</taxon>
        <taxon>Mucilaginibacter</taxon>
    </lineage>
</organism>
<reference evidence="7" key="2">
    <citation type="submission" date="2019-03" db="EMBL/GenBank/DDBJ databases">
        <authorList>
            <person name="Yan Y.-Q."/>
            <person name="Du Z.-J."/>
        </authorList>
    </citation>
    <scope>NUCLEOTIDE SEQUENCE</scope>
    <source>
        <strain evidence="7">PP-F2FG21</strain>
    </source>
</reference>
<dbReference type="InterPro" id="IPR058245">
    <property type="entry name" value="NreC/VraR/RcsB-like_REC"/>
</dbReference>
<dbReference type="InterPro" id="IPR011006">
    <property type="entry name" value="CheY-like_superfamily"/>
</dbReference>
<dbReference type="GO" id="GO:0000160">
    <property type="term" value="P:phosphorelay signal transduction system"/>
    <property type="evidence" value="ECO:0007669"/>
    <property type="project" value="InterPro"/>
</dbReference>
<keyword evidence="2 6" id="KW-0238">DNA-binding</keyword>
<evidence type="ECO:0000313" key="9">
    <source>
        <dbReference type="Proteomes" id="UP000583101"/>
    </source>
</evidence>
<dbReference type="EMBL" id="JACIEG010000001">
    <property type="protein sequence ID" value="MBB3968050.1"/>
    <property type="molecule type" value="Genomic_DNA"/>
</dbReference>
<evidence type="ECO:0000259" key="4">
    <source>
        <dbReference type="PROSITE" id="PS50043"/>
    </source>
</evidence>
<dbReference type="AlphaFoldDB" id="A0A4Y8AIN1"/>
<feature type="domain" description="HTH luxR-type" evidence="4">
    <location>
        <begin position="148"/>
        <end position="213"/>
    </location>
</feature>
<keyword evidence="1 3" id="KW-0597">Phosphoprotein</keyword>
<dbReference type="SUPFAM" id="SSF52172">
    <property type="entry name" value="CheY-like"/>
    <property type="match status" value="1"/>
</dbReference>
<dbReference type="RefSeq" id="WP_134334766.1">
    <property type="nucleotide sequence ID" value="NZ_BMCZ01000001.1"/>
</dbReference>
<dbReference type="PROSITE" id="PS50043">
    <property type="entry name" value="HTH_LUXR_2"/>
    <property type="match status" value="1"/>
</dbReference>
<keyword evidence="9" id="KW-1185">Reference proteome</keyword>
<evidence type="ECO:0000259" key="5">
    <source>
        <dbReference type="PROSITE" id="PS50110"/>
    </source>
</evidence>
<evidence type="ECO:0000256" key="3">
    <source>
        <dbReference type="PROSITE-ProRule" id="PRU00169"/>
    </source>
</evidence>
<dbReference type="CDD" id="cd17535">
    <property type="entry name" value="REC_NarL-like"/>
    <property type="match status" value="1"/>
</dbReference>
<dbReference type="EMBL" id="SNQG01000001">
    <property type="protein sequence ID" value="TEW68927.1"/>
    <property type="molecule type" value="Genomic_DNA"/>
</dbReference>